<feature type="domain" description="Lumazine-binding" evidence="11">
    <location>
        <begin position="98"/>
        <end position="194"/>
    </location>
</feature>
<dbReference type="Pfam" id="PF00677">
    <property type="entry name" value="Lum_binding"/>
    <property type="match status" value="2"/>
</dbReference>
<dbReference type="NCBIfam" id="NF006767">
    <property type="entry name" value="PRK09289.1"/>
    <property type="match status" value="1"/>
</dbReference>
<dbReference type="CDD" id="cd00402">
    <property type="entry name" value="Riboflavin_synthase_like"/>
    <property type="match status" value="1"/>
</dbReference>
<keyword evidence="8" id="KW-0677">Repeat</keyword>
<evidence type="ECO:0000256" key="6">
    <source>
        <dbReference type="ARBA" id="ARBA00022619"/>
    </source>
</evidence>
<comment type="catalytic activity">
    <reaction evidence="1">
        <text>2 6,7-dimethyl-8-(1-D-ribityl)lumazine + H(+) = 5-amino-6-(D-ribitylamino)uracil + riboflavin</text>
        <dbReference type="Rhea" id="RHEA:20772"/>
        <dbReference type="ChEBI" id="CHEBI:15378"/>
        <dbReference type="ChEBI" id="CHEBI:15934"/>
        <dbReference type="ChEBI" id="CHEBI:57986"/>
        <dbReference type="ChEBI" id="CHEBI:58201"/>
        <dbReference type="EC" id="2.5.1.9"/>
    </reaction>
</comment>
<dbReference type="RefSeq" id="WP_100113918.1">
    <property type="nucleotide sequence ID" value="NZ_MDVB01000091.1"/>
</dbReference>
<dbReference type="AlphaFoldDB" id="A0A2N9WSK7"/>
<sequence>MFTGIVQGLGIVTAINEQHQLRTLQVRLPQGTCDNLCIGASIANNGCCLTITAIKGDEVCFDVMAESLAKTNLGQLQVGDAVNIERAARYGDEIGGHVMSGHIFTTTTISRIEDSPQNRTIWFNLPDNTKPYILTKGFIGLNGCSLTIGDVTETEFNVHLIPETMNRTLFGSCQVNDCINLEIDAQTQAIVDTVQKYMQQHADKSNIH</sequence>
<comment type="pathway">
    <text evidence="3">Cofactor biosynthesis; riboflavin biosynthesis; riboflavin from 2-hydroxy-3-oxobutyl phosphate and 5-amino-6-(D-ribitylamino)uracil: step 2/2.</text>
</comment>
<proteinExistence type="predicted"/>
<feature type="repeat" description="Lumazine-binding" evidence="10">
    <location>
        <begin position="98"/>
        <end position="194"/>
    </location>
</feature>
<evidence type="ECO:0000256" key="3">
    <source>
        <dbReference type="ARBA" id="ARBA00004887"/>
    </source>
</evidence>
<dbReference type="GO" id="GO:0009231">
    <property type="term" value="P:riboflavin biosynthetic process"/>
    <property type="evidence" value="ECO:0007669"/>
    <property type="project" value="UniProtKB-KW"/>
</dbReference>
<comment type="function">
    <text evidence="2">Catalyzes the dismutation of two molecules of 6,7-dimethyl-8-ribityllumazine, resulting in the formation of riboflavin and 5-amino-6-(D-ribitylamino)uracil.</text>
</comment>
<accession>A0A2N9WSK7</accession>
<dbReference type="EC" id="2.5.1.9" evidence="4 9"/>
<evidence type="ECO:0000256" key="5">
    <source>
        <dbReference type="ARBA" id="ARBA00013950"/>
    </source>
</evidence>
<evidence type="ECO:0000313" key="12">
    <source>
        <dbReference type="EMBL" id="PIT13846.1"/>
    </source>
</evidence>
<dbReference type="GO" id="GO:0004746">
    <property type="term" value="F:riboflavin synthase activity"/>
    <property type="evidence" value="ECO:0007669"/>
    <property type="project" value="UniProtKB-UniRule"/>
</dbReference>
<keyword evidence="6" id="KW-0686">Riboflavin biosynthesis</keyword>
<dbReference type="Proteomes" id="UP000231293">
    <property type="component" value="Unassembled WGS sequence"/>
</dbReference>
<dbReference type="EMBL" id="MDVB01000091">
    <property type="protein sequence ID" value="PIT13846.1"/>
    <property type="molecule type" value="Genomic_DNA"/>
</dbReference>
<dbReference type="SUPFAM" id="SSF63380">
    <property type="entry name" value="Riboflavin synthase domain-like"/>
    <property type="match status" value="2"/>
</dbReference>
<dbReference type="InterPro" id="IPR026017">
    <property type="entry name" value="Lumazine-bd_dom"/>
</dbReference>
<dbReference type="InterPro" id="IPR001783">
    <property type="entry name" value="Lumazine-bd"/>
</dbReference>
<dbReference type="NCBIfam" id="TIGR00187">
    <property type="entry name" value="ribE"/>
    <property type="match status" value="1"/>
</dbReference>
<evidence type="ECO:0000256" key="7">
    <source>
        <dbReference type="ARBA" id="ARBA00022679"/>
    </source>
</evidence>
<dbReference type="InterPro" id="IPR023366">
    <property type="entry name" value="ATP_synth_asu-like_sf"/>
</dbReference>
<evidence type="ECO:0000256" key="8">
    <source>
        <dbReference type="ARBA" id="ARBA00022737"/>
    </source>
</evidence>
<evidence type="ECO:0000256" key="2">
    <source>
        <dbReference type="ARBA" id="ARBA00002803"/>
    </source>
</evidence>
<evidence type="ECO:0000259" key="11">
    <source>
        <dbReference type="PROSITE" id="PS51177"/>
    </source>
</evidence>
<dbReference type="FunFam" id="2.40.30.20:FF:000003">
    <property type="entry name" value="Riboflavin synthase, alpha subunit"/>
    <property type="match status" value="1"/>
</dbReference>
<evidence type="ECO:0000256" key="10">
    <source>
        <dbReference type="PROSITE-ProRule" id="PRU00524"/>
    </source>
</evidence>
<keyword evidence="7" id="KW-0808">Transferase</keyword>
<evidence type="ECO:0000256" key="1">
    <source>
        <dbReference type="ARBA" id="ARBA00000968"/>
    </source>
</evidence>
<comment type="caution">
    <text evidence="12">The sequence shown here is derived from an EMBL/GenBank/DDBJ whole genome shotgun (WGS) entry which is preliminary data.</text>
</comment>
<evidence type="ECO:0000256" key="9">
    <source>
        <dbReference type="NCBIfam" id="TIGR00187"/>
    </source>
</evidence>
<evidence type="ECO:0000313" key="13">
    <source>
        <dbReference type="Proteomes" id="UP000231293"/>
    </source>
</evidence>
<dbReference type="PROSITE" id="PS51177">
    <property type="entry name" value="LUMAZINE_BIND"/>
    <property type="match status" value="2"/>
</dbReference>
<dbReference type="PANTHER" id="PTHR21098">
    <property type="entry name" value="RIBOFLAVIN SYNTHASE ALPHA CHAIN"/>
    <property type="match status" value="1"/>
</dbReference>
<feature type="domain" description="Lumazine-binding" evidence="11">
    <location>
        <begin position="1"/>
        <end position="97"/>
    </location>
</feature>
<gene>
    <name evidence="12" type="ORF">BGI32_08560</name>
</gene>
<evidence type="ECO:0000256" key="4">
    <source>
        <dbReference type="ARBA" id="ARBA00012827"/>
    </source>
</evidence>
<protein>
    <recommendedName>
        <fullName evidence="5 9">Riboflavin synthase</fullName>
        <ecNumber evidence="4 9">2.5.1.9</ecNumber>
    </recommendedName>
</protein>
<feature type="repeat" description="Lumazine-binding" evidence="10">
    <location>
        <begin position="1"/>
        <end position="97"/>
    </location>
</feature>
<dbReference type="GO" id="GO:0005829">
    <property type="term" value="C:cytosol"/>
    <property type="evidence" value="ECO:0007669"/>
    <property type="project" value="TreeGrafter"/>
</dbReference>
<dbReference type="PIRSF" id="PIRSF000498">
    <property type="entry name" value="Riboflavin_syn_A"/>
    <property type="match status" value="1"/>
</dbReference>
<reference evidence="12 13" key="1">
    <citation type="journal article" date="2017" name="MBio">
        <title>Type VI secretion-mediated competition in the bee gut microbiome.</title>
        <authorList>
            <person name="Steele M.I."/>
            <person name="Kwong W.K."/>
            <person name="Powell J.E."/>
            <person name="Whiteley M."/>
            <person name="Moran N.A."/>
        </authorList>
    </citation>
    <scope>NUCLEOTIDE SEQUENCE [LARGE SCALE GENOMIC DNA]</scope>
    <source>
        <strain evidence="12 13">App2-2</strain>
    </source>
</reference>
<organism evidence="12 13">
    <name type="scientific">Snodgrassella alvi</name>
    <dbReference type="NCBI Taxonomy" id="1196083"/>
    <lineage>
        <taxon>Bacteria</taxon>
        <taxon>Pseudomonadati</taxon>
        <taxon>Pseudomonadota</taxon>
        <taxon>Betaproteobacteria</taxon>
        <taxon>Neisseriales</taxon>
        <taxon>Neisseriaceae</taxon>
        <taxon>Snodgrassella</taxon>
    </lineage>
</organism>
<name>A0A2N9WSK7_9NEIS</name>
<dbReference type="Gene3D" id="2.40.30.20">
    <property type="match status" value="2"/>
</dbReference>
<dbReference type="PANTHER" id="PTHR21098:SF0">
    <property type="entry name" value="RIBOFLAVIN SYNTHASE"/>
    <property type="match status" value="1"/>
</dbReference>
<dbReference type="InterPro" id="IPR017938">
    <property type="entry name" value="Riboflavin_synthase-like_b-brl"/>
</dbReference>
<dbReference type="NCBIfam" id="NF009566">
    <property type="entry name" value="PRK13020.1"/>
    <property type="match status" value="1"/>
</dbReference>